<evidence type="ECO:0000256" key="1">
    <source>
        <dbReference type="SAM" id="Coils"/>
    </source>
</evidence>
<dbReference type="EMBL" id="BART01020814">
    <property type="protein sequence ID" value="GAG92625.1"/>
    <property type="molecule type" value="Genomic_DNA"/>
</dbReference>
<reference evidence="2" key="1">
    <citation type="journal article" date="2014" name="Front. Microbiol.">
        <title>High frequency of phylogenetically diverse reductive dehalogenase-homologous genes in deep subseafloor sedimentary metagenomes.</title>
        <authorList>
            <person name="Kawai M."/>
            <person name="Futagami T."/>
            <person name="Toyoda A."/>
            <person name="Takaki Y."/>
            <person name="Nishi S."/>
            <person name="Hori S."/>
            <person name="Arai W."/>
            <person name="Tsubouchi T."/>
            <person name="Morono Y."/>
            <person name="Uchiyama I."/>
            <person name="Ito T."/>
            <person name="Fujiyama A."/>
            <person name="Inagaki F."/>
            <person name="Takami H."/>
        </authorList>
    </citation>
    <scope>NUCLEOTIDE SEQUENCE</scope>
    <source>
        <strain evidence="2">Expedition CK06-06</strain>
    </source>
</reference>
<sequence length="51" mass="6042">MAKQNKLTVAEFKKLYEEQNRNIESLVNNLVEEQGTFGKIFDWQQKINNLV</sequence>
<dbReference type="AlphaFoldDB" id="X1BC73"/>
<evidence type="ECO:0000313" key="2">
    <source>
        <dbReference type="EMBL" id="GAG92625.1"/>
    </source>
</evidence>
<feature type="non-terminal residue" evidence="2">
    <location>
        <position position="51"/>
    </location>
</feature>
<gene>
    <name evidence="2" type="ORF">S01H4_38572</name>
</gene>
<proteinExistence type="predicted"/>
<organism evidence="2">
    <name type="scientific">marine sediment metagenome</name>
    <dbReference type="NCBI Taxonomy" id="412755"/>
    <lineage>
        <taxon>unclassified sequences</taxon>
        <taxon>metagenomes</taxon>
        <taxon>ecological metagenomes</taxon>
    </lineage>
</organism>
<accession>X1BC73</accession>
<name>X1BC73_9ZZZZ</name>
<protein>
    <submittedName>
        <fullName evidence="2">Uncharacterized protein</fullName>
    </submittedName>
</protein>
<feature type="coiled-coil region" evidence="1">
    <location>
        <begin position="9"/>
        <end position="36"/>
    </location>
</feature>
<comment type="caution">
    <text evidence="2">The sequence shown here is derived from an EMBL/GenBank/DDBJ whole genome shotgun (WGS) entry which is preliminary data.</text>
</comment>
<keyword evidence="1" id="KW-0175">Coiled coil</keyword>